<gene>
    <name evidence="2" type="ORF">VCS650_LOCUS26835</name>
</gene>
<evidence type="ECO:0000313" key="2">
    <source>
        <dbReference type="EMBL" id="CAF1223194.1"/>
    </source>
</evidence>
<protein>
    <submittedName>
        <fullName evidence="2">Uncharacterized protein</fullName>
    </submittedName>
</protein>
<proteinExistence type="predicted"/>
<reference evidence="2" key="1">
    <citation type="submission" date="2021-02" db="EMBL/GenBank/DDBJ databases">
        <authorList>
            <person name="Nowell W R."/>
        </authorList>
    </citation>
    <scope>NUCLEOTIDE SEQUENCE</scope>
</reference>
<dbReference type="EMBL" id="CAJNON010000367">
    <property type="protein sequence ID" value="CAF1223194.1"/>
    <property type="molecule type" value="Genomic_DNA"/>
</dbReference>
<organism evidence="2 3">
    <name type="scientific">Adineta steineri</name>
    <dbReference type="NCBI Taxonomy" id="433720"/>
    <lineage>
        <taxon>Eukaryota</taxon>
        <taxon>Metazoa</taxon>
        <taxon>Spiralia</taxon>
        <taxon>Gnathifera</taxon>
        <taxon>Rotifera</taxon>
        <taxon>Eurotatoria</taxon>
        <taxon>Bdelloidea</taxon>
        <taxon>Adinetida</taxon>
        <taxon>Adinetidae</taxon>
        <taxon>Adineta</taxon>
    </lineage>
</organism>
<comment type="caution">
    <text evidence="2">The sequence shown here is derived from an EMBL/GenBank/DDBJ whole genome shotgun (WGS) entry which is preliminary data.</text>
</comment>
<sequence>MHAISPTFITFMFVITRHAQLNTSSDCDIIQSPLIGLVRSLMVEYERHRLKLIDLQASSTMINESALVHALAQYMKLNLDLNNFLISNHSDPDEFNQQISFKFSPSILLNPSTSFNNINEELFWKNSEQ</sequence>
<evidence type="ECO:0000313" key="3">
    <source>
        <dbReference type="Proteomes" id="UP000663891"/>
    </source>
</evidence>
<dbReference type="InterPro" id="IPR036291">
    <property type="entry name" value="NAD(P)-bd_dom_sf"/>
</dbReference>
<name>A0A814Y1T6_9BILA</name>
<dbReference type="SUPFAM" id="SSF51735">
    <property type="entry name" value="NAD(P)-binding Rossmann-fold domains"/>
    <property type="match status" value="1"/>
</dbReference>
<keyword evidence="1" id="KW-0732">Signal</keyword>
<dbReference type="Gene3D" id="3.40.50.720">
    <property type="entry name" value="NAD(P)-binding Rossmann-like Domain"/>
    <property type="match status" value="1"/>
</dbReference>
<accession>A0A814Y1T6</accession>
<dbReference type="AlphaFoldDB" id="A0A814Y1T6"/>
<dbReference type="Proteomes" id="UP000663891">
    <property type="component" value="Unassembled WGS sequence"/>
</dbReference>
<evidence type="ECO:0000256" key="1">
    <source>
        <dbReference type="SAM" id="SignalP"/>
    </source>
</evidence>
<feature type="signal peptide" evidence="1">
    <location>
        <begin position="1"/>
        <end position="19"/>
    </location>
</feature>
<feature type="chain" id="PRO_5032718548" evidence="1">
    <location>
        <begin position="20"/>
        <end position="129"/>
    </location>
</feature>